<protein>
    <recommendedName>
        <fullName evidence="4">GLPGLI family protein</fullName>
    </recommendedName>
</protein>
<keyword evidence="1" id="KW-1133">Transmembrane helix</keyword>
<keyword evidence="1" id="KW-0472">Membrane</keyword>
<dbReference type="EMBL" id="CAJIMS010000001">
    <property type="protein sequence ID" value="CAD7797718.1"/>
    <property type="molecule type" value="Genomic_DNA"/>
</dbReference>
<dbReference type="InterPro" id="IPR005901">
    <property type="entry name" value="GLPGLI"/>
</dbReference>
<evidence type="ECO:0008006" key="4">
    <source>
        <dbReference type="Google" id="ProtNLM"/>
    </source>
</evidence>
<accession>A0A9N8QQT3</accession>
<dbReference type="Proteomes" id="UP000662618">
    <property type="component" value="Unassembled WGS sequence"/>
</dbReference>
<dbReference type="AlphaFoldDB" id="A0A9N8QQT3"/>
<reference evidence="2" key="1">
    <citation type="submission" date="2020-12" db="EMBL/GenBank/DDBJ databases">
        <authorList>
            <person name="Rodrigo-Torres L."/>
            <person name="Arahal R. D."/>
            <person name="Lucena T."/>
        </authorList>
    </citation>
    <scope>NUCLEOTIDE SEQUENCE</scope>
    <source>
        <strain evidence="2">CECT 9390</strain>
    </source>
</reference>
<feature type="transmembrane region" description="Helical" evidence="1">
    <location>
        <begin position="39"/>
        <end position="57"/>
    </location>
</feature>
<name>A0A9N8QQT3_9FLAO</name>
<dbReference type="NCBIfam" id="TIGR01200">
    <property type="entry name" value="GLPGLI"/>
    <property type="match status" value="1"/>
</dbReference>
<keyword evidence="1" id="KW-0812">Transmembrane</keyword>
<gene>
    <name evidence="2" type="ORF">CHRY9390_00216</name>
</gene>
<comment type="caution">
    <text evidence="2">The sequence shown here is derived from an EMBL/GenBank/DDBJ whole genome shotgun (WGS) entry which is preliminary data.</text>
</comment>
<evidence type="ECO:0000313" key="3">
    <source>
        <dbReference type="Proteomes" id="UP000662618"/>
    </source>
</evidence>
<feature type="transmembrane region" description="Helical" evidence="1">
    <location>
        <begin position="6"/>
        <end position="27"/>
    </location>
</feature>
<organism evidence="2 3">
    <name type="scientific">Chryseobacterium aquaeductus</name>
    <dbReference type="NCBI Taxonomy" id="2675056"/>
    <lineage>
        <taxon>Bacteria</taxon>
        <taxon>Pseudomonadati</taxon>
        <taxon>Bacteroidota</taxon>
        <taxon>Flavobacteriia</taxon>
        <taxon>Flavobacteriales</taxon>
        <taxon>Weeksellaceae</taxon>
        <taxon>Chryseobacterium group</taxon>
        <taxon>Chryseobacterium</taxon>
    </lineage>
</organism>
<keyword evidence="3" id="KW-1185">Reference proteome</keyword>
<sequence length="302" mass="35533">MEQFQQVSFFTLVIICENLNLAIFDLLKIAFSIIMNKKIYFLILTFLIFQLKAQKSFNSEYQAGYTLDFKNSNLPNAKSQLTTFILLMNSKESYFKSMNVYVGDSLKFYKKIKETGNVENDFKTFSNYDSEYPENIGITTAKIYVTTPVTTAYVSYDEPNNIEWKLVNEFKKIGNARCQKAVTTKYGRNWIAYFNPKIPLNFGPYKFNKLPGLILELYDDKENFHYKLYSFKKRKSVCPFANSYKNVRPAKKEKAYQWKKDSFLTTDFSDILGSTDPETIRQLNKNSRKFYDQYNPIELKPY</sequence>
<proteinExistence type="predicted"/>
<evidence type="ECO:0000256" key="1">
    <source>
        <dbReference type="SAM" id="Phobius"/>
    </source>
</evidence>
<evidence type="ECO:0000313" key="2">
    <source>
        <dbReference type="EMBL" id="CAD7797718.1"/>
    </source>
</evidence>